<comment type="caution">
    <text evidence="1">The sequence shown here is derived from an EMBL/GenBank/DDBJ whole genome shotgun (WGS) entry which is preliminary data.</text>
</comment>
<dbReference type="EMBL" id="CAUOFW020004613">
    <property type="protein sequence ID" value="CAK9166508.1"/>
    <property type="molecule type" value="Genomic_DNA"/>
</dbReference>
<evidence type="ECO:0000313" key="2">
    <source>
        <dbReference type="Proteomes" id="UP001642360"/>
    </source>
</evidence>
<gene>
    <name evidence="1" type="ORF">ILEXP_LOCUS35725</name>
</gene>
<reference evidence="1 2" key="1">
    <citation type="submission" date="2024-02" db="EMBL/GenBank/DDBJ databases">
        <authorList>
            <person name="Vignale AGUSTIN F."/>
            <person name="Sosa J E."/>
            <person name="Modenutti C."/>
        </authorList>
    </citation>
    <scope>NUCLEOTIDE SEQUENCE [LARGE SCALE GENOMIC DNA]</scope>
</reference>
<accession>A0ABC8TAU5</accession>
<dbReference type="Proteomes" id="UP001642360">
    <property type="component" value="Unassembled WGS sequence"/>
</dbReference>
<evidence type="ECO:0000313" key="1">
    <source>
        <dbReference type="EMBL" id="CAK9166508.1"/>
    </source>
</evidence>
<protein>
    <submittedName>
        <fullName evidence="1">Uncharacterized protein</fullName>
    </submittedName>
</protein>
<keyword evidence="2" id="KW-1185">Reference proteome</keyword>
<sequence length="118" mass="12697">MLVAIDSATPLDDAGNSGNFMMDNAAEPFGGYGGPMRTYGRMYGSMDFDDVAIDSATPLDDAGNSGNFMMDNAAEPFGGYGGPMRTYGRMYGSMDFDDWGYGMGGGRPSRADLRYRPY</sequence>
<proteinExistence type="predicted"/>
<name>A0ABC8TAU5_9AQUA</name>
<dbReference type="AlphaFoldDB" id="A0ABC8TAU5"/>
<organism evidence="1 2">
    <name type="scientific">Ilex paraguariensis</name>
    <name type="common">yerba mate</name>
    <dbReference type="NCBI Taxonomy" id="185542"/>
    <lineage>
        <taxon>Eukaryota</taxon>
        <taxon>Viridiplantae</taxon>
        <taxon>Streptophyta</taxon>
        <taxon>Embryophyta</taxon>
        <taxon>Tracheophyta</taxon>
        <taxon>Spermatophyta</taxon>
        <taxon>Magnoliopsida</taxon>
        <taxon>eudicotyledons</taxon>
        <taxon>Gunneridae</taxon>
        <taxon>Pentapetalae</taxon>
        <taxon>asterids</taxon>
        <taxon>campanulids</taxon>
        <taxon>Aquifoliales</taxon>
        <taxon>Aquifoliaceae</taxon>
        <taxon>Ilex</taxon>
    </lineage>
</organism>